<dbReference type="Pfam" id="PF05658">
    <property type="entry name" value="YadA_head"/>
    <property type="match status" value="3"/>
</dbReference>
<dbReference type="GO" id="GO:0009986">
    <property type="term" value="C:cell surface"/>
    <property type="evidence" value="ECO:0007669"/>
    <property type="project" value="UniProtKB-SubCell"/>
</dbReference>
<feature type="domain" description="Trimeric autotransporter adhesin YadA-like head" evidence="14">
    <location>
        <begin position="35"/>
        <end position="61"/>
    </location>
</feature>
<feature type="region of interest" description="Disordered" evidence="11">
    <location>
        <begin position="29"/>
        <end position="97"/>
    </location>
</feature>
<gene>
    <name evidence="16" type="ORF">QE207_01105</name>
</gene>
<dbReference type="Gene3D" id="3.30.1300.30">
    <property type="entry name" value="GSPII I/J protein-like"/>
    <property type="match status" value="1"/>
</dbReference>
<evidence type="ECO:0000256" key="8">
    <source>
        <dbReference type="ARBA" id="ARBA00022927"/>
    </source>
</evidence>
<evidence type="ECO:0000256" key="7">
    <source>
        <dbReference type="ARBA" id="ARBA00022729"/>
    </source>
</evidence>
<evidence type="ECO:0000256" key="3">
    <source>
        <dbReference type="ARBA" id="ARBA00005848"/>
    </source>
</evidence>
<dbReference type="GO" id="GO:0009279">
    <property type="term" value="C:cell outer membrane"/>
    <property type="evidence" value="ECO:0007669"/>
    <property type="project" value="UniProtKB-SubCell"/>
</dbReference>
<dbReference type="GO" id="GO:0015031">
    <property type="term" value="P:protein transport"/>
    <property type="evidence" value="ECO:0007669"/>
    <property type="project" value="UniProtKB-KW"/>
</dbReference>
<evidence type="ECO:0000259" key="14">
    <source>
        <dbReference type="Pfam" id="PF05658"/>
    </source>
</evidence>
<dbReference type="InterPro" id="IPR005594">
    <property type="entry name" value="YadA_C"/>
</dbReference>
<feature type="chain" id="PRO_5041691141" evidence="12">
    <location>
        <begin position="26"/>
        <end position="284"/>
    </location>
</feature>
<accession>A0AA95G9H3</accession>
<dbReference type="SUPFAM" id="SSF101967">
    <property type="entry name" value="Adhesin YadA, collagen-binding domain"/>
    <property type="match status" value="1"/>
</dbReference>
<feature type="compositionally biased region" description="Polar residues" evidence="11">
    <location>
        <begin position="38"/>
        <end position="97"/>
    </location>
</feature>
<keyword evidence="4" id="KW-0813">Transport</keyword>
<evidence type="ECO:0000256" key="10">
    <source>
        <dbReference type="ARBA" id="ARBA00023237"/>
    </source>
</evidence>
<keyword evidence="7 12" id="KW-0732">Signal</keyword>
<dbReference type="Pfam" id="PF05662">
    <property type="entry name" value="YadA_stalk"/>
    <property type="match status" value="1"/>
</dbReference>
<keyword evidence="9" id="KW-0472">Membrane</keyword>
<dbReference type="Gene3D" id="2.150.10.10">
    <property type="entry name" value="Serralysin-like metalloprotease, C-terminal"/>
    <property type="match status" value="1"/>
</dbReference>
<comment type="subcellular location">
    <subcellularLocation>
        <location evidence="2">Cell outer membrane</location>
    </subcellularLocation>
    <subcellularLocation>
        <location evidence="1">Cell surface</location>
    </subcellularLocation>
</comment>
<keyword evidence="5" id="KW-1134">Transmembrane beta strand</keyword>
<evidence type="ECO:0000256" key="2">
    <source>
        <dbReference type="ARBA" id="ARBA00004442"/>
    </source>
</evidence>
<keyword evidence="10" id="KW-0998">Cell outer membrane</keyword>
<keyword evidence="16" id="KW-0614">Plasmid</keyword>
<evidence type="ECO:0000313" key="17">
    <source>
        <dbReference type="Proteomes" id="UP001177597"/>
    </source>
</evidence>
<evidence type="ECO:0000256" key="11">
    <source>
        <dbReference type="SAM" id="MobiDB-lite"/>
    </source>
</evidence>
<feature type="domain" description="Trimeric autotransporter adhesin YadA-like stalk" evidence="15">
    <location>
        <begin position="149"/>
        <end position="186"/>
    </location>
</feature>
<protein>
    <submittedName>
        <fullName evidence="16">YadA-like family protein</fullName>
    </submittedName>
</protein>
<reference evidence="16" key="1">
    <citation type="submission" date="2023-04" db="EMBL/GenBank/DDBJ databases">
        <title>Genome dynamics across the evolutionary transition to endosymbiosis.</title>
        <authorList>
            <person name="Siozios S."/>
            <person name="Nadal-Jimenez P."/>
            <person name="Azagi T."/>
            <person name="Sprong H."/>
            <person name="Frost C.L."/>
            <person name="Parratt S.R."/>
            <person name="Taylor G."/>
            <person name="Brettell L."/>
            <person name="Lew K.C."/>
            <person name="Croft L."/>
            <person name="King K.C."/>
            <person name="Brockhurst M.A."/>
            <person name="Hypsa V."/>
            <person name="Novakova E."/>
            <person name="Darby A.C."/>
            <person name="Hurst G.D.D."/>
        </authorList>
    </citation>
    <scope>NUCLEOTIDE SEQUENCE</scope>
    <source>
        <strain evidence="16">AIh</strain>
        <plasmid evidence="16">paIh3</plasmid>
    </source>
</reference>
<evidence type="ECO:0000256" key="6">
    <source>
        <dbReference type="ARBA" id="ARBA00022692"/>
    </source>
</evidence>
<evidence type="ECO:0000256" key="5">
    <source>
        <dbReference type="ARBA" id="ARBA00022452"/>
    </source>
</evidence>
<evidence type="ECO:0000256" key="1">
    <source>
        <dbReference type="ARBA" id="ARBA00004241"/>
    </source>
</evidence>
<dbReference type="InterPro" id="IPR045584">
    <property type="entry name" value="Pilin-like"/>
</dbReference>
<dbReference type="RefSeq" id="WP_280628397.1">
    <property type="nucleotide sequence ID" value="NZ_CP123493.1"/>
</dbReference>
<evidence type="ECO:0000256" key="9">
    <source>
        <dbReference type="ARBA" id="ARBA00023136"/>
    </source>
</evidence>
<dbReference type="SUPFAM" id="SSF54523">
    <property type="entry name" value="Pili subunits"/>
    <property type="match status" value="1"/>
</dbReference>
<evidence type="ECO:0000259" key="15">
    <source>
        <dbReference type="Pfam" id="PF05662"/>
    </source>
</evidence>
<feature type="domain" description="Trimeric autotransporter adhesin YadA-like C-terminal membrane anchor" evidence="13">
    <location>
        <begin position="230"/>
        <end position="284"/>
    </location>
</feature>
<sequence length="284" mass="28822">MKTTSLKLAVLVLTVTLTHPVISLAGTATGEKARATGVDSTASGQNANASGDHSTATGANSKSSGWLSTATGTQADASGFASTATGSNSKASGTRSTANGDYAEALGDNSTAIGSQAKATGKNTVAIGSNSVSDRDNTVSVGHKGAERQITNVADGTEDTDAANVRQVNNAKSEAINTVNAYTDSRFNQFTHDTSARINQLDNKIDRVEKQANAGIAGVTAIASIPYSTSENFSFGMGVGHYQNGKAIAAGAQYKIADNANVRVNIAWDNTDNASVGAGLAIGW</sequence>
<dbReference type="CDD" id="cd12820">
    <property type="entry name" value="LbR_YadA-like"/>
    <property type="match status" value="1"/>
</dbReference>
<dbReference type="InterPro" id="IPR011049">
    <property type="entry name" value="Serralysin-like_metalloprot_C"/>
</dbReference>
<dbReference type="Proteomes" id="UP001177597">
    <property type="component" value="Plasmid paIh3"/>
</dbReference>
<keyword evidence="6" id="KW-0812">Transmembrane</keyword>
<dbReference type="AlphaFoldDB" id="A0AA95G9H3"/>
<geneLocation type="plasmid" evidence="16 17">
    <name>paIh3</name>
</geneLocation>
<organism evidence="16 17">
    <name type="scientific">Arsenophonus nasoniae</name>
    <name type="common">son-killer infecting Nasonia vitripennis</name>
    <dbReference type="NCBI Taxonomy" id="638"/>
    <lineage>
        <taxon>Bacteria</taxon>
        <taxon>Pseudomonadati</taxon>
        <taxon>Pseudomonadota</taxon>
        <taxon>Gammaproteobacteria</taxon>
        <taxon>Enterobacterales</taxon>
        <taxon>Morganellaceae</taxon>
        <taxon>Arsenophonus</taxon>
    </lineage>
</organism>
<dbReference type="EMBL" id="CP123493">
    <property type="protein sequence ID" value="WGL93967.1"/>
    <property type="molecule type" value="Genomic_DNA"/>
</dbReference>
<feature type="domain" description="Trimeric autotransporter adhesin YadA-like head" evidence="14">
    <location>
        <begin position="105"/>
        <end position="131"/>
    </location>
</feature>
<evidence type="ECO:0000313" key="16">
    <source>
        <dbReference type="EMBL" id="WGL93967.1"/>
    </source>
</evidence>
<keyword evidence="8" id="KW-0653">Protein transport</keyword>
<comment type="similarity">
    <text evidence="3">Belongs to the autotransporter-2 (AT-2) (TC 1.B.40) family.</text>
</comment>
<evidence type="ECO:0000259" key="13">
    <source>
        <dbReference type="Pfam" id="PF03895"/>
    </source>
</evidence>
<proteinExistence type="inferred from homology"/>
<dbReference type="InterPro" id="IPR008635">
    <property type="entry name" value="Coiled_stalk_dom"/>
</dbReference>
<evidence type="ECO:0000256" key="4">
    <source>
        <dbReference type="ARBA" id="ARBA00022448"/>
    </source>
</evidence>
<name>A0AA95G9H3_9GAMM</name>
<dbReference type="Pfam" id="PF03895">
    <property type="entry name" value="YadA_anchor"/>
    <property type="match status" value="1"/>
</dbReference>
<feature type="signal peptide" evidence="12">
    <location>
        <begin position="1"/>
        <end position="25"/>
    </location>
</feature>
<dbReference type="InterPro" id="IPR008640">
    <property type="entry name" value="Adhesin_Head_dom"/>
</dbReference>
<evidence type="ECO:0000256" key="12">
    <source>
        <dbReference type="SAM" id="SignalP"/>
    </source>
</evidence>
<feature type="domain" description="Trimeric autotransporter adhesin YadA-like head" evidence="14">
    <location>
        <begin position="77"/>
        <end position="103"/>
    </location>
</feature>